<evidence type="ECO:0000256" key="1">
    <source>
        <dbReference type="ARBA" id="ARBA00009919"/>
    </source>
</evidence>
<dbReference type="FunFam" id="3.40.50.720:FF:000080">
    <property type="entry name" value="Thiazole biosynthesis adenylyltransferase ThiF"/>
    <property type="match status" value="1"/>
</dbReference>
<dbReference type="GO" id="GO:0004792">
    <property type="term" value="F:thiosulfate-cyanide sulfurtransferase activity"/>
    <property type="evidence" value="ECO:0007669"/>
    <property type="project" value="TreeGrafter"/>
</dbReference>
<evidence type="ECO:0000259" key="2">
    <source>
        <dbReference type="PROSITE" id="PS50206"/>
    </source>
</evidence>
<dbReference type="SMART" id="SM00450">
    <property type="entry name" value="RHOD"/>
    <property type="match status" value="1"/>
</dbReference>
<dbReference type="InterPro" id="IPR036873">
    <property type="entry name" value="Rhodanese-like_dom_sf"/>
</dbReference>
<dbReference type="CDD" id="cd00158">
    <property type="entry name" value="RHOD"/>
    <property type="match status" value="1"/>
</dbReference>
<dbReference type="Gene3D" id="3.40.250.10">
    <property type="entry name" value="Rhodanese-like domain"/>
    <property type="match status" value="1"/>
</dbReference>
<dbReference type="Pfam" id="PF00581">
    <property type="entry name" value="Rhodanese"/>
    <property type="match status" value="1"/>
</dbReference>
<dbReference type="GO" id="GO:0008146">
    <property type="term" value="F:sulfotransferase activity"/>
    <property type="evidence" value="ECO:0007669"/>
    <property type="project" value="TreeGrafter"/>
</dbReference>
<dbReference type="GO" id="GO:0005829">
    <property type="term" value="C:cytosol"/>
    <property type="evidence" value="ECO:0007669"/>
    <property type="project" value="TreeGrafter"/>
</dbReference>
<gene>
    <name evidence="3" type="ORF">CRM92_04500</name>
</gene>
<protein>
    <submittedName>
        <fullName evidence="3">Molybdenum cofactor biosynthesis protein</fullName>
    </submittedName>
</protein>
<accession>A0A2A8D928</accession>
<dbReference type="SUPFAM" id="SSF69572">
    <property type="entry name" value="Activating enzymes of the ubiquitin-like proteins"/>
    <property type="match status" value="1"/>
</dbReference>
<dbReference type="Proteomes" id="UP000219947">
    <property type="component" value="Unassembled WGS sequence"/>
</dbReference>
<name>A0A2A8D928_9MICC</name>
<dbReference type="PANTHER" id="PTHR10953:SF102">
    <property type="entry name" value="ADENYLYLTRANSFERASE AND SULFURTRANSFERASE MOCS3"/>
    <property type="match status" value="1"/>
</dbReference>
<dbReference type="PANTHER" id="PTHR10953">
    <property type="entry name" value="UBIQUITIN-ACTIVATING ENZYME E1"/>
    <property type="match status" value="1"/>
</dbReference>
<dbReference type="PROSITE" id="PS50206">
    <property type="entry name" value="RHODANESE_3"/>
    <property type="match status" value="1"/>
</dbReference>
<dbReference type="InterPro" id="IPR035985">
    <property type="entry name" value="Ubiquitin-activating_enz"/>
</dbReference>
<dbReference type="Pfam" id="PF00899">
    <property type="entry name" value="ThiF"/>
    <property type="match status" value="1"/>
</dbReference>
<dbReference type="InterPro" id="IPR001763">
    <property type="entry name" value="Rhodanese-like_dom"/>
</dbReference>
<dbReference type="Gene3D" id="3.40.50.720">
    <property type="entry name" value="NAD(P)-binding Rossmann-like Domain"/>
    <property type="match status" value="1"/>
</dbReference>
<sequence length="402" mass="42749">MSFIPDPETAPDPVTQLSAAERAFYTRQLILPEIGMAGQLKLKVARVAVLGAGGLGAPALLYLAGAGVGEIIIIDDDSIEVSNLHRQVIHSYARAGNSKAESAAETMRALNPFITVTVIRERLTDSNALTLLTGTDAVLDGSDNFEARYAVSAAAQQLGIPHIWAAILGFDAQLSVFWAGHGPVYEDLYPQAPAPGSVPSCSTAGIIGALAGVVGSAMAMEAIKVITGSGKPLLGEVGLYSALTGKWEYIPLLASMQAKPKKSVETHPQESQDTKNHLIFRHNSGKLTGNHHTQKLEDITPVQAQQLLQHEKMTLIDVREAIEFSSFAIDGAINLPLTEILEAAREGRLAAKIREKIDPASKYLVVYCTGYTRALEAARDIAAATDTPVRVLVGGISGWLTV</sequence>
<dbReference type="AlphaFoldDB" id="A0A2A8D928"/>
<dbReference type="InterPro" id="IPR045886">
    <property type="entry name" value="ThiF/MoeB/HesA"/>
</dbReference>
<dbReference type="GO" id="GO:0008641">
    <property type="term" value="F:ubiquitin-like modifier activating enzyme activity"/>
    <property type="evidence" value="ECO:0007669"/>
    <property type="project" value="InterPro"/>
</dbReference>
<organism evidence="3 4">
    <name type="scientific">Rothia dentocariosa</name>
    <dbReference type="NCBI Taxonomy" id="2047"/>
    <lineage>
        <taxon>Bacteria</taxon>
        <taxon>Bacillati</taxon>
        <taxon>Actinomycetota</taxon>
        <taxon>Actinomycetes</taxon>
        <taxon>Micrococcales</taxon>
        <taxon>Micrococcaceae</taxon>
        <taxon>Rothia</taxon>
    </lineage>
</organism>
<proteinExistence type="inferred from homology"/>
<evidence type="ECO:0000313" key="4">
    <source>
        <dbReference type="Proteomes" id="UP000219947"/>
    </source>
</evidence>
<dbReference type="CDD" id="cd00757">
    <property type="entry name" value="ThiF_MoeB_HesA_family"/>
    <property type="match status" value="1"/>
</dbReference>
<reference evidence="3" key="1">
    <citation type="submission" date="2017-10" db="EMBL/GenBank/DDBJ databases">
        <title>Kefir isolates.</title>
        <authorList>
            <person name="Kim Y."/>
            <person name="Blasche S."/>
        </authorList>
    </citation>
    <scope>NUCLEOTIDE SEQUENCE [LARGE SCALE GENOMIC DNA]</scope>
    <source>
        <strain evidence="3">OG2-2</strain>
    </source>
</reference>
<comment type="caution">
    <text evidence="3">The sequence shown here is derived from an EMBL/GenBank/DDBJ whole genome shotgun (WGS) entry which is preliminary data.</text>
</comment>
<keyword evidence="4" id="KW-1185">Reference proteome</keyword>
<dbReference type="InterPro" id="IPR000594">
    <property type="entry name" value="ThiF_NAD_FAD-bd"/>
</dbReference>
<dbReference type="EMBL" id="PDEV01000001">
    <property type="protein sequence ID" value="PEN17277.1"/>
    <property type="molecule type" value="Genomic_DNA"/>
</dbReference>
<dbReference type="GO" id="GO:0016779">
    <property type="term" value="F:nucleotidyltransferase activity"/>
    <property type="evidence" value="ECO:0007669"/>
    <property type="project" value="TreeGrafter"/>
</dbReference>
<feature type="domain" description="Rhodanese" evidence="2">
    <location>
        <begin position="309"/>
        <end position="401"/>
    </location>
</feature>
<comment type="similarity">
    <text evidence="1">Belongs to the HesA/MoeB/ThiF family.</text>
</comment>
<evidence type="ECO:0000313" key="3">
    <source>
        <dbReference type="EMBL" id="PEN17277.1"/>
    </source>
</evidence>
<dbReference type="RefSeq" id="WP_048779645.1">
    <property type="nucleotide sequence ID" value="NZ_JAOVAQ010000005.1"/>
</dbReference>